<evidence type="ECO:0000256" key="4">
    <source>
        <dbReference type="PIRSR" id="PIRSR600407-2"/>
    </source>
</evidence>
<dbReference type="GO" id="GO:0017111">
    <property type="term" value="F:ribonucleoside triphosphate phosphatase activity"/>
    <property type="evidence" value="ECO:0007669"/>
    <property type="project" value="TreeGrafter"/>
</dbReference>
<feature type="active site" description="Proton acceptor" evidence="3">
    <location>
        <position position="249"/>
    </location>
</feature>
<keyword evidence="6" id="KW-0812">Transmembrane</keyword>
<reference evidence="7 8" key="1">
    <citation type="submission" date="2023-03" db="EMBL/GenBank/DDBJ databases">
        <title>High-quality genome of Scylla paramamosain provides insights in environmental adaptation.</title>
        <authorList>
            <person name="Zhang L."/>
        </authorList>
    </citation>
    <scope>NUCLEOTIDE SEQUENCE [LARGE SCALE GENOMIC DNA]</scope>
    <source>
        <strain evidence="7">LZ_2023a</strain>
        <tissue evidence="7">Muscle</tissue>
    </source>
</reference>
<dbReference type="InterPro" id="IPR029071">
    <property type="entry name" value="Ubiquitin-like_domsf"/>
</dbReference>
<keyword evidence="6" id="KW-0472">Membrane</keyword>
<keyword evidence="6" id="KW-1133">Transmembrane helix</keyword>
<comment type="similarity">
    <text evidence="1 5">Belongs to the GDA1/CD39 NTPase family.</text>
</comment>
<gene>
    <name evidence="7" type="ORF">O3P69_020817</name>
</gene>
<evidence type="ECO:0000256" key="1">
    <source>
        <dbReference type="ARBA" id="ARBA00009283"/>
    </source>
</evidence>
<evidence type="ECO:0000256" key="6">
    <source>
        <dbReference type="SAM" id="Phobius"/>
    </source>
</evidence>
<dbReference type="GO" id="GO:0005886">
    <property type="term" value="C:plasma membrane"/>
    <property type="evidence" value="ECO:0007669"/>
    <property type="project" value="TreeGrafter"/>
</dbReference>
<protein>
    <submittedName>
        <fullName evidence="7">Uncharacterized protein</fullName>
    </submittedName>
</protein>
<proteinExistence type="inferred from homology"/>
<dbReference type="AlphaFoldDB" id="A0AAW0TMW9"/>
<dbReference type="GO" id="GO:0005524">
    <property type="term" value="F:ATP binding"/>
    <property type="evidence" value="ECO:0007669"/>
    <property type="project" value="UniProtKB-KW"/>
</dbReference>
<accession>A0AAW0TMW9</accession>
<dbReference type="PANTHER" id="PTHR11782:SF83">
    <property type="entry name" value="GUANOSINE-DIPHOSPHATASE"/>
    <property type="match status" value="1"/>
</dbReference>
<sequence length="638" mass="70767">MKVTVWSILSGQLSGHLVLSVPATHTLRKVLEAYCTYKGASVSDKYVMRSRDNHILNLNKTLQQANVEDGDTLMIGLLGDEKQTFSFGSWYLVTFASFIIGFFGIGCVVWLCLQVLPRPQKFGVVIDAGSSHSEVFVFSWDGEKPLGTAEVKLVHRCFINGGINSFASHVEDLPSYFEPCLSEAEGYVPAPKRPDTPIYLGATAGMRILRKFDCDGAQTVLMTLQQILDVNSTFKFDSKNVEVLSGSEEGISGWIAVNYLAHNLRKQGGTTASVLDVGGASLQVTSELSAPNRWQTVPIRLFDHTHKVMSKSFLCYGIGEARHRYDFFLLNPNKTKEKVIPPESLTDPCLAEGLTRQVSLEQLRAPCVLTDDSKPLLSLTSTINESKLKRIFKNYRKQNEKEAALNGKASEKDKKVEGSESKRYVTVHGTSHVAKCEKEMRHLFNRSLCESTFTFGDCMDAQSVPLGNGTLYAFSGLFHHLMEALGMGPGGSLDLFKGVVSAVCSMDATKLSVMYSDLEPEIVEDLCFDGMFVYTLLTAGLGINNDTFDNVVFSDETGKMEVVWPQGFMINKTSTLPDEAHLPPFSLPILVLFLCFFSAFIISGILFLHHSLKIKRHSTSYQRCIADHIDQELQKFIQ</sequence>
<evidence type="ECO:0000256" key="3">
    <source>
        <dbReference type="PIRSR" id="PIRSR600407-1"/>
    </source>
</evidence>
<keyword evidence="4" id="KW-0067">ATP-binding</keyword>
<dbReference type="GO" id="GO:0004382">
    <property type="term" value="F:GDP phosphatase activity"/>
    <property type="evidence" value="ECO:0007669"/>
    <property type="project" value="TreeGrafter"/>
</dbReference>
<dbReference type="Gene3D" id="3.30.420.150">
    <property type="entry name" value="Exopolyphosphatase. Domain 2"/>
    <property type="match status" value="1"/>
</dbReference>
<dbReference type="InterPro" id="IPR000407">
    <property type="entry name" value="GDA1_CD39_NTPase"/>
</dbReference>
<dbReference type="GO" id="GO:0045134">
    <property type="term" value="F:UDP phosphatase activity"/>
    <property type="evidence" value="ECO:0007669"/>
    <property type="project" value="TreeGrafter"/>
</dbReference>
<evidence type="ECO:0000313" key="7">
    <source>
        <dbReference type="EMBL" id="KAK8389098.1"/>
    </source>
</evidence>
<dbReference type="PROSITE" id="PS01238">
    <property type="entry name" value="GDA1_CD39_NTPASE"/>
    <property type="match status" value="1"/>
</dbReference>
<comment type="caution">
    <text evidence="7">The sequence shown here is derived from an EMBL/GenBank/DDBJ whole genome shotgun (WGS) entry which is preliminary data.</text>
</comment>
<name>A0AAW0TMW9_SCYPA</name>
<dbReference type="Gene3D" id="3.10.20.90">
    <property type="entry name" value="Phosphatidylinositol 3-kinase Catalytic Subunit, Chain A, domain 1"/>
    <property type="match status" value="1"/>
</dbReference>
<keyword evidence="2 5" id="KW-0378">Hydrolase</keyword>
<dbReference type="Proteomes" id="UP001487740">
    <property type="component" value="Unassembled WGS sequence"/>
</dbReference>
<feature type="transmembrane region" description="Helical" evidence="6">
    <location>
        <begin position="585"/>
        <end position="608"/>
    </location>
</feature>
<dbReference type="PANTHER" id="PTHR11782">
    <property type="entry name" value="ADENOSINE/GUANOSINE DIPHOSPHATASE"/>
    <property type="match status" value="1"/>
</dbReference>
<dbReference type="SUPFAM" id="SSF54236">
    <property type="entry name" value="Ubiquitin-like"/>
    <property type="match status" value="1"/>
</dbReference>
<feature type="transmembrane region" description="Helical" evidence="6">
    <location>
        <begin position="90"/>
        <end position="111"/>
    </location>
</feature>
<evidence type="ECO:0000256" key="2">
    <source>
        <dbReference type="ARBA" id="ARBA00022801"/>
    </source>
</evidence>
<dbReference type="EMBL" id="JARAKH010000028">
    <property type="protein sequence ID" value="KAK8389098.1"/>
    <property type="molecule type" value="Genomic_DNA"/>
</dbReference>
<dbReference type="Gene3D" id="3.30.420.40">
    <property type="match status" value="1"/>
</dbReference>
<organism evidence="7 8">
    <name type="scientific">Scylla paramamosain</name>
    <name type="common">Mud crab</name>
    <dbReference type="NCBI Taxonomy" id="85552"/>
    <lineage>
        <taxon>Eukaryota</taxon>
        <taxon>Metazoa</taxon>
        <taxon>Ecdysozoa</taxon>
        <taxon>Arthropoda</taxon>
        <taxon>Crustacea</taxon>
        <taxon>Multicrustacea</taxon>
        <taxon>Malacostraca</taxon>
        <taxon>Eumalacostraca</taxon>
        <taxon>Eucarida</taxon>
        <taxon>Decapoda</taxon>
        <taxon>Pleocyemata</taxon>
        <taxon>Brachyura</taxon>
        <taxon>Eubrachyura</taxon>
        <taxon>Portunoidea</taxon>
        <taxon>Portunidae</taxon>
        <taxon>Portuninae</taxon>
        <taxon>Scylla</taxon>
    </lineage>
</organism>
<evidence type="ECO:0000256" key="5">
    <source>
        <dbReference type="RuleBase" id="RU003833"/>
    </source>
</evidence>
<feature type="binding site" evidence="4">
    <location>
        <begin position="279"/>
        <end position="283"/>
    </location>
    <ligand>
        <name>ATP</name>
        <dbReference type="ChEBI" id="CHEBI:30616"/>
    </ligand>
</feature>
<keyword evidence="4" id="KW-0547">Nucleotide-binding</keyword>
<evidence type="ECO:0000313" key="8">
    <source>
        <dbReference type="Proteomes" id="UP001487740"/>
    </source>
</evidence>
<dbReference type="GO" id="GO:0009134">
    <property type="term" value="P:nucleoside diphosphate catabolic process"/>
    <property type="evidence" value="ECO:0007669"/>
    <property type="project" value="TreeGrafter"/>
</dbReference>
<dbReference type="Pfam" id="PF01150">
    <property type="entry name" value="GDA1_CD39"/>
    <property type="match status" value="1"/>
</dbReference>
<keyword evidence="8" id="KW-1185">Reference proteome</keyword>